<evidence type="ECO:0000313" key="3">
    <source>
        <dbReference type="Proteomes" id="UP001141552"/>
    </source>
</evidence>
<evidence type="ECO:0000256" key="1">
    <source>
        <dbReference type="SAM" id="Coils"/>
    </source>
</evidence>
<accession>A0A9Q0J949</accession>
<dbReference type="PANTHER" id="PTHR35480:SF1">
    <property type="entry name" value="MATERNAL EFFECT EMBRYO ARREST 22"/>
    <property type="match status" value="1"/>
</dbReference>
<keyword evidence="3" id="KW-1185">Reference proteome</keyword>
<evidence type="ECO:0000313" key="2">
    <source>
        <dbReference type="EMBL" id="KAJ4832993.1"/>
    </source>
</evidence>
<reference evidence="2" key="1">
    <citation type="submission" date="2022-02" db="EMBL/GenBank/DDBJ databases">
        <authorList>
            <person name="Henning P.M."/>
            <person name="McCubbin A.G."/>
            <person name="Shore J.S."/>
        </authorList>
    </citation>
    <scope>NUCLEOTIDE SEQUENCE</scope>
    <source>
        <strain evidence="2">F60SS</strain>
        <tissue evidence="2">Leaves</tissue>
    </source>
</reference>
<sequence>MPFEISTTMASVAPVKHAAVNPCCLVWKEKYSKVEEGRKCLRQAVKLLREQADKFQAENVGLKKVCDEERARTETEKELREKELAHRHSLETEISALKTEIFSLQQKGNTADSEGLEGEIKTLQGRLLKGEKEIIHLKELLEKEKLRVHSEKKNAADALEHVKAEKSKVDKERKLAIAEGKKAEKYRLQLEALKKAVDEGKSKLVSANLKTEEVADIKLEAGGSVESEAAKADVKWELAETIERKFFEERSRAGNLSRQLENANKKAEQCCQQLQVLKQEAEETKSSLVCATLKFEEVKKELIVEKSNVTKERKRANLELAKAEEQWKLAEANKNKFLEERSRATKISLLLEAAENRIRELEKEIKKLKIEGPTKLVEAERQKAMTEKRRADSEMFKAEEERKLADLNKKMAEKEKSRAQHLSHQLKEDRLKIEELQKQSQELFSFRKLVETSALFTDRDMNGRTTDVKLLEKQLKLEKKRLKHAKEVAKFEKSRNNILQQELHRLKLDFLQFSCRLGALDRCFSSCNEGTGGTKQRLNFSDAWLPHGSFVGGFMDLQLSNLKNKLYGMEPCQMDLKTEGERLRSCGTGFAASDPVRHHLDHTAPMFTVSGGHYPESVSGIDSELGSLLGGSNQKMLHSSAINSSSASFSDGQLVGSQGRGAFVTTSENLAEENLNAQPTLPSICGEVTEMPQTENQDVVAENNVKDPVKVDVTGMVNGNSGKRRMLNEIEDIESFGLEGKKLHLQKMEDKLSVCVINRQVDMLLDEQKCVGSNIQGAMHSISERFHKKRKVNCEENVMRQQLTDSDELAKLENIENAFPTGMNASNSLSPYSDCLLPESPLEGTEVSLCSGLDDMTCFEEVANGDYMKLLELDDAADEELYRRALAMPMSPDLPEIESATAETFNLDEDKFPSSYTTVSAKASDILDSVLEIDMPNMPNCRDGGLMFGVESELGSVQEKSPLYCVSLSSLSDLNISRVFSATRCLMTHCSLGAHAKGMVQDIMHALKMEKELSRREKACTFFTSLLLNFSACTWGTLGTFMDEDFVFCVGSFRQDINAALVSDTEVKPSFAEECCLDEFLNVALEFLRDGRVYVQTDVSCDSMLEPGSVTTVLLDDKTTNLSLKFASGELLMAGSIILGSICAAIDRLEFLCEASYNLLRIRRHDTATILTLLHIFAYLGGESFLTLKDYSLTMTVLKSVVMFLEDRSSSAAAASSHIPSSNTVMSVFRPCAKCLFSWDAVPIAVVTSMLLEKLQTFIVPGPMQSTNLSSFSVLRYKDKAYRHLSDEEGHSDVGRNHDTCCLSKCKLPASDSNAVMNETLSDLSDILSLVELLACNLSWDWTSGKIIPVLLGMLERANSQKLVIAVIILLGQLGRIGVAACGYEDGGVDTLSHKLCGYLTGEFAAKSGFPVQIATVSALLGLSSLDFRKVVSSNLELLTTGRLSEFSDRLRNWFSLLSKEQQVLSFALLQPAGTE</sequence>
<dbReference type="PANTHER" id="PTHR35480">
    <property type="entry name" value="MATERNAL EFFECT EMBRYO ARREST 22"/>
    <property type="match status" value="1"/>
</dbReference>
<feature type="coiled-coil region" evidence="1">
    <location>
        <begin position="253"/>
        <end position="439"/>
    </location>
</feature>
<protein>
    <recommendedName>
        <fullName evidence="4">Maternal effect embryo arrest 22</fullName>
    </recommendedName>
</protein>
<name>A0A9Q0J949_9ROSI</name>
<organism evidence="2 3">
    <name type="scientific">Turnera subulata</name>
    <dbReference type="NCBI Taxonomy" id="218843"/>
    <lineage>
        <taxon>Eukaryota</taxon>
        <taxon>Viridiplantae</taxon>
        <taxon>Streptophyta</taxon>
        <taxon>Embryophyta</taxon>
        <taxon>Tracheophyta</taxon>
        <taxon>Spermatophyta</taxon>
        <taxon>Magnoliopsida</taxon>
        <taxon>eudicotyledons</taxon>
        <taxon>Gunneridae</taxon>
        <taxon>Pentapetalae</taxon>
        <taxon>rosids</taxon>
        <taxon>fabids</taxon>
        <taxon>Malpighiales</taxon>
        <taxon>Passifloraceae</taxon>
        <taxon>Turnera</taxon>
    </lineage>
</organism>
<reference evidence="2" key="2">
    <citation type="journal article" date="2023" name="Plants (Basel)">
        <title>Annotation of the Turnera subulata (Passifloraceae) Draft Genome Reveals the S-Locus Evolved after the Divergence of Turneroideae from Passifloroideae in a Stepwise Manner.</title>
        <authorList>
            <person name="Henning P.M."/>
            <person name="Roalson E.H."/>
            <person name="Mir W."/>
            <person name="McCubbin A.G."/>
            <person name="Shore J.S."/>
        </authorList>
    </citation>
    <scope>NUCLEOTIDE SEQUENCE</scope>
    <source>
        <strain evidence="2">F60SS</strain>
    </source>
</reference>
<feature type="coiled-coil region" evidence="1">
    <location>
        <begin position="152"/>
        <end position="203"/>
    </location>
</feature>
<dbReference type="OrthoDB" id="1933275at2759"/>
<gene>
    <name evidence="2" type="ORF">Tsubulata_005283</name>
</gene>
<dbReference type="EMBL" id="JAKUCV010005029">
    <property type="protein sequence ID" value="KAJ4832993.1"/>
    <property type="molecule type" value="Genomic_DNA"/>
</dbReference>
<dbReference type="Proteomes" id="UP001141552">
    <property type="component" value="Unassembled WGS sequence"/>
</dbReference>
<comment type="caution">
    <text evidence="2">The sequence shown here is derived from an EMBL/GenBank/DDBJ whole genome shotgun (WGS) entry which is preliminary data.</text>
</comment>
<feature type="coiled-coil region" evidence="1">
    <location>
        <begin position="468"/>
        <end position="509"/>
    </location>
</feature>
<proteinExistence type="predicted"/>
<keyword evidence="1" id="KW-0175">Coiled coil</keyword>
<evidence type="ECO:0008006" key="4">
    <source>
        <dbReference type="Google" id="ProtNLM"/>
    </source>
</evidence>